<dbReference type="OrthoDB" id="414863at2759"/>
<dbReference type="EMBL" id="SPLM01000075">
    <property type="protein sequence ID" value="TMW61894.1"/>
    <property type="molecule type" value="Genomic_DNA"/>
</dbReference>
<keyword evidence="2" id="KW-1185">Reference proteome</keyword>
<evidence type="ECO:0000313" key="2">
    <source>
        <dbReference type="Proteomes" id="UP000794436"/>
    </source>
</evidence>
<evidence type="ECO:0000313" key="1">
    <source>
        <dbReference type="EMBL" id="TMW61894.1"/>
    </source>
</evidence>
<sequence length="443" mass="49058">MLLFLSLPTLSVLSSPSMTWIAPPRMVFSFTTIPGGITKIQPTLEALLHQNDRAFDAIYVIVPRVYRNESVEIPSWLLNDTAALDQRQMLDVTFATGPSVYHDKVHVVLLDTDYGPASKLLGALLVENDPETIIVYGDDDRMHRPELTERVLYYSSRFPDDAIAVLGGWIAAEDSLYCGRSLEVGVNRVSFVGGAGGVVVKRKFYGTSDEAIRPAFDIVNRSKGCFLGDDYYLSLLLSRNRVPRRLVYDTCWNIPLMKDSYRHGGLSYAESSHPGGANVEHYQQCIRELGKDHDLSGDGEFNAWSILLTVNTSLACPTCSQCDRSSIAPQTTVRYYQTCSNGYRLDVATADVKSADNSDLTVELIQASDASTYQRANVQCFRLEDVPSLSFINEVIVRCNNLLTSCDVYSRVQFRCTLISASVPLKLGLTVMLATLLSLLGVL</sequence>
<reference evidence="1" key="1">
    <citation type="submission" date="2019-03" db="EMBL/GenBank/DDBJ databases">
        <title>Long read genome sequence of the mycoparasitic Pythium oligandrum ATCC 38472 isolated from sugarbeet rhizosphere.</title>
        <authorList>
            <person name="Gaulin E."/>
        </authorList>
    </citation>
    <scope>NUCLEOTIDE SEQUENCE</scope>
    <source>
        <strain evidence="1">ATCC 38472_TT</strain>
    </source>
</reference>
<accession>A0A8K1CF52</accession>
<gene>
    <name evidence="1" type="ORF">Poli38472_010957</name>
</gene>
<proteinExistence type="predicted"/>
<protein>
    <submittedName>
        <fullName evidence="1">Uncharacterized protein</fullName>
    </submittedName>
</protein>
<dbReference type="Proteomes" id="UP000794436">
    <property type="component" value="Unassembled WGS sequence"/>
</dbReference>
<organism evidence="1 2">
    <name type="scientific">Pythium oligandrum</name>
    <name type="common">Mycoparasitic fungus</name>
    <dbReference type="NCBI Taxonomy" id="41045"/>
    <lineage>
        <taxon>Eukaryota</taxon>
        <taxon>Sar</taxon>
        <taxon>Stramenopiles</taxon>
        <taxon>Oomycota</taxon>
        <taxon>Peronosporomycetes</taxon>
        <taxon>Pythiales</taxon>
        <taxon>Pythiaceae</taxon>
        <taxon>Pythium</taxon>
    </lineage>
</organism>
<comment type="caution">
    <text evidence="1">The sequence shown here is derived from an EMBL/GenBank/DDBJ whole genome shotgun (WGS) entry which is preliminary data.</text>
</comment>
<dbReference type="AlphaFoldDB" id="A0A8K1CF52"/>
<name>A0A8K1CF52_PYTOL</name>